<keyword evidence="1" id="KW-1133">Transmembrane helix</keyword>
<name>A0A914EF34_9BILA</name>
<dbReference type="AlphaFoldDB" id="A0A914EF34"/>
<dbReference type="Proteomes" id="UP000887540">
    <property type="component" value="Unplaced"/>
</dbReference>
<feature type="transmembrane region" description="Helical" evidence="1">
    <location>
        <begin position="21"/>
        <end position="44"/>
    </location>
</feature>
<dbReference type="WBParaSite" id="ACRNAN_scaffold7800.g10576.t1">
    <property type="protein sequence ID" value="ACRNAN_scaffold7800.g10576.t1"/>
    <property type="gene ID" value="ACRNAN_scaffold7800.g10576"/>
</dbReference>
<evidence type="ECO:0000313" key="2">
    <source>
        <dbReference type="Proteomes" id="UP000887540"/>
    </source>
</evidence>
<organism evidence="2 3">
    <name type="scientific">Acrobeloides nanus</name>
    <dbReference type="NCBI Taxonomy" id="290746"/>
    <lineage>
        <taxon>Eukaryota</taxon>
        <taxon>Metazoa</taxon>
        <taxon>Ecdysozoa</taxon>
        <taxon>Nematoda</taxon>
        <taxon>Chromadorea</taxon>
        <taxon>Rhabditida</taxon>
        <taxon>Tylenchina</taxon>
        <taxon>Cephalobomorpha</taxon>
        <taxon>Cephaloboidea</taxon>
        <taxon>Cephalobidae</taxon>
        <taxon>Acrobeloides</taxon>
    </lineage>
</organism>
<feature type="transmembrane region" description="Helical" evidence="1">
    <location>
        <begin position="237"/>
        <end position="253"/>
    </location>
</feature>
<accession>A0A914EF34</accession>
<feature type="transmembrane region" description="Helical" evidence="1">
    <location>
        <begin position="204"/>
        <end position="225"/>
    </location>
</feature>
<feature type="transmembrane region" description="Helical" evidence="1">
    <location>
        <begin position="135"/>
        <end position="156"/>
    </location>
</feature>
<evidence type="ECO:0000313" key="3">
    <source>
        <dbReference type="WBParaSite" id="ACRNAN_scaffold7800.g10576.t1"/>
    </source>
</evidence>
<protein>
    <submittedName>
        <fullName evidence="3">Uncharacterized protein</fullName>
    </submittedName>
</protein>
<reference evidence="3" key="1">
    <citation type="submission" date="2022-11" db="UniProtKB">
        <authorList>
            <consortium name="WormBaseParasite"/>
        </authorList>
    </citation>
    <scope>IDENTIFICATION</scope>
</reference>
<keyword evidence="2" id="KW-1185">Reference proteome</keyword>
<sequence>MKYHIKTWTKRIFSYENLVNVLFWNTLIMCLLLPLIVVNLTLYYLEESVDLHGTFQEGIFLRRYQLIGILLFTCTDLILFMLVKFIKDYSPIFVGCSTDLKIKLFCGSRFIPLVMFVKLVKPIELLDINTNYTSPFSWLIRLVVFLLILVNFLPLLNAEFQFLYSVGKNTPKAIQFPTTQGCPINKDVEKLLLKSYQWERKAPAILFLSIKSCLLFFFVLEVSIIDLRLNSPLSLDYPLIISTSNMLFVYFGHRSVHIKYNINETK</sequence>
<evidence type="ECO:0000256" key="1">
    <source>
        <dbReference type="SAM" id="Phobius"/>
    </source>
</evidence>
<feature type="transmembrane region" description="Helical" evidence="1">
    <location>
        <begin position="64"/>
        <end position="83"/>
    </location>
</feature>
<feature type="transmembrane region" description="Helical" evidence="1">
    <location>
        <begin position="104"/>
        <end position="123"/>
    </location>
</feature>
<keyword evidence="1" id="KW-0812">Transmembrane</keyword>
<proteinExistence type="predicted"/>
<keyword evidence="1" id="KW-0472">Membrane</keyword>